<dbReference type="InterPro" id="IPR011009">
    <property type="entry name" value="Kinase-like_dom_sf"/>
</dbReference>
<dbReference type="EMBL" id="BNCQ01000021">
    <property type="protein sequence ID" value="GIM06564.1"/>
    <property type="molecule type" value="Genomic_DNA"/>
</dbReference>
<reference evidence="3" key="1">
    <citation type="journal article" date="2021" name="Proc. Natl. Acad. Sci. U.S.A.">
        <title>Three genomes in the algal genus Volvox reveal the fate of a haploid sex-determining region after a transition to homothallism.</title>
        <authorList>
            <person name="Yamamoto K."/>
            <person name="Hamaji T."/>
            <person name="Kawai-Toyooka H."/>
            <person name="Matsuzaki R."/>
            <person name="Takahashi F."/>
            <person name="Nishimura Y."/>
            <person name="Kawachi M."/>
            <person name="Noguchi H."/>
            <person name="Minakuchi Y."/>
            <person name="Umen J.G."/>
            <person name="Toyoda A."/>
            <person name="Nozaki H."/>
        </authorList>
    </citation>
    <scope>NUCLEOTIDE SEQUENCE</scope>
    <source>
        <strain evidence="3">NIES-3785</strain>
        <strain evidence="2">NIES-3786</strain>
    </source>
</reference>
<comment type="caution">
    <text evidence="3">The sequence shown here is derived from an EMBL/GenBank/DDBJ whole genome shotgun (WGS) entry which is preliminary data.</text>
</comment>
<evidence type="ECO:0000313" key="4">
    <source>
        <dbReference type="Proteomes" id="UP000722791"/>
    </source>
</evidence>
<dbReference type="InterPro" id="IPR051681">
    <property type="entry name" value="Ser/Thr_Kinases-Pseudokinases"/>
</dbReference>
<name>A0A8J4LQY2_9CHLO</name>
<protein>
    <recommendedName>
        <fullName evidence="1">Protein kinase domain-containing protein</fullName>
    </recommendedName>
</protein>
<dbReference type="GO" id="GO:0005524">
    <property type="term" value="F:ATP binding"/>
    <property type="evidence" value="ECO:0007669"/>
    <property type="project" value="InterPro"/>
</dbReference>
<evidence type="ECO:0000313" key="2">
    <source>
        <dbReference type="EMBL" id="GIL85144.1"/>
    </source>
</evidence>
<evidence type="ECO:0000313" key="5">
    <source>
        <dbReference type="Proteomes" id="UP000747110"/>
    </source>
</evidence>
<dbReference type="PANTHER" id="PTHR44329">
    <property type="entry name" value="SERINE/THREONINE-PROTEIN KINASE TNNI3K-RELATED"/>
    <property type="match status" value="1"/>
</dbReference>
<proteinExistence type="predicted"/>
<dbReference type="AlphaFoldDB" id="A0A8J4LQY2"/>
<dbReference type="PROSITE" id="PS00108">
    <property type="entry name" value="PROTEIN_KINASE_ST"/>
    <property type="match status" value="1"/>
</dbReference>
<gene>
    <name evidence="2" type="ORF">Vretifemale_13551</name>
    <name evidence="3" type="ORF">Vretimale_10859</name>
</gene>
<keyword evidence="5" id="KW-1185">Reference proteome</keyword>
<dbReference type="PANTHER" id="PTHR44329:SF214">
    <property type="entry name" value="PROTEIN KINASE DOMAIN-CONTAINING PROTEIN"/>
    <property type="match status" value="1"/>
</dbReference>
<dbReference type="Proteomes" id="UP000747110">
    <property type="component" value="Unassembled WGS sequence"/>
</dbReference>
<dbReference type="Gene3D" id="3.30.200.20">
    <property type="entry name" value="Phosphorylase Kinase, domain 1"/>
    <property type="match status" value="1"/>
</dbReference>
<dbReference type="InterPro" id="IPR001245">
    <property type="entry name" value="Ser-Thr/Tyr_kinase_cat_dom"/>
</dbReference>
<accession>A0A8J4LQY2</accession>
<dbReference type="PROSITE" id="PS50011">
    <property type="entry name" value="PROTEIN_KINASE_DOM"/>
    <property type="match status" value="1"/>
</dbReference>
<dbReference type="GO" id="GO:0004674">
    <property type="term" value="F:protein serine/threonine kinase activity"/>
    <property type="evidence" value="ECO:0007669"/>
    <property type="project" value="TreeGrafter"/>
</dbReference>
<evidence type="ECO:0000259" key="1">
    <source>
        <dbReference type="PROSITE" id="PS50011"/>
    </source>
</evidence>
<feature type="domain" description="Protein kinase" evidence="1">
    <location>
        <begin position="621"/>
        <end position="893"/>
    </location>
</feature>
<dbReference type="SMART" id="SM00220">
    <property type="entry name" value="S_TKc"/>
    <property type="match status" value="1"/>
</dbReference>
<dbReference type="Gene3D" id="1.10.510.10">
    <property type="entry name" value="Transferase(Phosphotransferase) domain 1"/>
    <property type="match status" value="1"/>
</dbReference>
<dbReference type="Proteomes" id="UP000722791">
    <property type="component" value="Unassembled WGS sequence"/>
</dbReference>
<dbReference type="InterPro" id="IPR000719">
    <property type="entry name" value="Prot_kinase_dom"/>
</dbReference>
<dbReference type="OrthoDB" id="4062651at2759"/>
<dbReference type="SUPFAM" id="SSF56112">
    <property type="entry name" value="Protein kinase-like (PK-like)"/>
    <property type="match status" value="1"/>
</dbReference>
<evidence type="ECO:0000313" key="3">
    <source>
        <dbReference type="EMBL" id="GIM06564.1"/>
    </source>
</evidence>
<organism evidence="3 4">
    <name type="scientific">Volvox reticuliferus</name>
    <dbReference type="NCBI Taxonomy" id="1737510"/>
    <lineage>
        <taxon>Eukaryota</taxon>
        <taxon>Viridiplantae</taxon>
        <taxon>Chlorophyta</taxon>
        <taxon>core chlorophytes</taxon>
        <taxon>Chlorophyceae</taxon>
        <taxon>CS clade</taxon>
        <taxon>Chlamydomonadales</taxon>
        <taxon>Volvocaceae</taxon>
        <taxon>Volvox</taxon>
    </lineage>
</organism>
<dbReference type="InterPro" id="IPR008271">
    <property type="entry name" value="Ser/Thr_kinase_AS"/>
</dbReference>
<sequence>MMPPLCGCFGVRRRLPSTYASKPERALSSYDGNNIQGVELAPGYTTGTNQTVSDRAAKPSVAAHEYEQFVDKNPNGKCSSDAVCPFEECSKPRADQGLSDGKLMRSDLFGTHKAPIAVSAISASPVTDKGPCILAPAEGALSANSSPPNTAHSILGTMPPGEFKAELDELLYIGQGATGLVYRASVTQLWDTGTDAPRPTPVSVAVKFMICNTPQQLWQRAKEALLSKLVSHPNLVRTLAMDVTLVTPNTYSEWGDLHRASLDAAAVSLTVNPRCPDGPTVFPVSVHPLQPRRPVSERLALETISTSQVPCIYSHDSGSTIGPLAVAEEPRQQTHPPPKRRCAEHQGTRLRNRTLGSVMMAAKSGFPAPLVPNLAQPRASLGSEAPCTVEPSELWPLCCDSSRSEGRSITASKATLWAQPGGGGSHSRESCGEVDLNLPLHSEVAPTGVIPGGGRGIDGDGAGGGGGIEGSGCMLCACGQGNVLPMVDQPEVFQQPGTLLGGVCSNLADDAVAGDDAGGCGEGDATGVVAGAAKAFAVADGNISDEGPHSSMSMGPPQSLTPTAKVAAAAAASASIHRPDLASQAITLVEVHGDMDGAAAPAMFMGIQVPHGSSASHESSAYVSEAVGQCGTARGVICTRGSSGDGGGFVDRSFRPDAGGGGCGAKGRPQHAEPVPFQDILYHLEALPGRFLAKVIMEYCDSGTLLQRINEGDYVAHPNKGPLAMLSATRALLWCLQEIAAGMAHLHSLNIIHGDLKPGNVLLTTQPGSPLGYVCKVSDFGLATALEASEQTITHENWGTVVYMAPESCAGRCRKASDVYSFGVLLWQMCTGERPYAGLQAGQVLLGVKMGTLKLQWPAWANKSLVKVGEACLRFGPKERPGFKGIRSALAKIAARLDNKMAAMEAAGIFDGPLLQSMSSAVLGMGQLHGADGVPGGVAIAAGVNEASAVDGEVGDGTVDGGRDAAAAGR</sequence>
<dbReference type="EMBL" id="BNCP01000032">
    <property type="protein sequence ID" value="GIL85144.1"/>
    <property type="molecule type" value="Genomic_DNA"/>
</dbReference>
<dbReference type="Pfam" id="PF07714">
    <property type="entry name" value="PK_Tyr_Ser-Thr"/>
    <property type="match status" value="1"/>
</dbReference>